<proteinExistence type="predicted"/>
<keyword evidence="4" id="KW-1185">Reference proteome</keyword>
<protein>
    <submittedName>
        <fullName evidence="3">Uncharacterized protein</fullName>
    </submittedName>
</protein>
<comment type="caution">
    <text evidence="3">The sequence shown here is derived from an EMBL/GenBank/DDBJ whole genome shotgun (WGS) entry which is preliminary data.</text>
</comment>
<evidence type="ECO:0000313" key="3">
    <source>
        <dbReference type="EMBL" id="MCD9642879.1"/>
    </source>
</evidence>
<gene>
    <name evidence="3" type="ORF">HAX54_029921</name>
</gene>
<keyword evidence="1" id="KW-0343">GTPase activation</keyword>
<feature type="chain" id="PRO_5047370590" evidence="2">
    <location>
        <begin position="24"/>
        <end position="136"/>
    </location>
</feature>
<reference evidence="3 4" key="1">
    <citation type="journal article" date="2021" name="BMC Genomics">
        <title>Datura genome reveals duplications of psychoactive alkaloid biosynthetic genes and high mutation rate following tissue culture.</title>
        <authorList>
            <person name="Rajewski A."/>
            <person name="Carter-House D."/>
            <person name="Stajich J."/>
            <person name="Litt A."/>
        </authorList>
    </citation>
    <scope>NUCLEOTIDE SEQUENCE [LARGE SCALE GENOMIC DNA]</scope>
    <source>
        <strain evidence="3">AR-01</strain>
    </source>
</reference>
<evidence type="ECO:0000256" key="1">
    <source>
        <dbReference type="ARBA" id="ARBA00022468"/>
    </source>
</evidence>
<evidence type="ECO:0000256" key="2">
    <source>
        <dbReference type="SAM" id="SignalP"/>
    </source>
</evidence>
<keyword evidence="2" id="KW-0732">Signal</keyword>
<sequence>MVAEICGGILFLRTAFLSVLIDAFYEFENKHQEEAPYERTFDLKNYEGLFCFGSSDGSDEPGRVAVQLQLGASGVAFQHLTYVVSDSLCTRVFGVSTDCMQLSFDSTGNSFSTILLMMQGHLYAQGGFAGLHPPTL</sequence>
<accession>A0ABS8V9R4</accession>
<name>A0ABS8V9R4_DATST</name>
<dbReference type="EMBL" id="JACEIK010003735">
    <property type="protein sequence ID" value="MCD9642879.1"/>
    <property type="molecule type" value="Genomic_DNA"/>
</dbReference>
<dbReference type="Proteomes" id="UP000823775">
    <property type="component" value="Unassembled WGS sequence"/>
</dbReference>
<organism evidence="3 4">
    <name type="scientific">Datura stramonium</name>
    <name type="common">Jimsonweed</name>
    <name type="synonym">Common thornapple</name>
    <dbReference type="NCBI Taxonomy" id="4076"/>
    <lineage>
        <taxon>Eukaryota</taxon>
        <taxon>Viridiplantae</taxon>
        <taxon>Streptophyta</taxon>
        <taxon>Embryophyta</taxon>
        <taxon>Tracheophyta</taxon>
        <taxon>Spermatophyta</taxon>
        <taxon>Magnoliopsida</taxon>
        <taxon>eudicotyledons</taxon>
        <taxon>Gunneridae</taxon>
        <taxon>Pentapetalae</taxon>
        <taxon>asterids</taxon>
        <taxon>lamiids</taxon>
        <taxon>Solanales</taxon>
        <taxon>Solanaceae</taxon>
        <taxon>Solanoideae</taxon>
        <taxon>Datureae</taxon>
        <taxon>Datura</taxon>
    </lineage>
</organism>
<dbReference type="PANTHER" id="PTHR23177:SF64">
    <property type="entry name" value="RHO GTPASE-ACTIVATING PROTEIN 1"/>
    <property type="match status" value="1"/>
</dbReference>
<evidence type="ECO:0000313" key="4">
    <source>
        <dbReference type="Proteomes" id="UP000823775"/>
    </source>
</evidence>
<dbReference type="PANTHER" id="PTHR23177">
    <property type="entry name" value="MKIAA1688 PROTEIN"/>
    <property type="match status" value="1"/>
</dbReference>
<feature type="signal peptide" evidence="2">
    <location>
        <begin position="1"/>
        <end position="23"/>
    </location>
</feature>
<dbReference type="InterPro" id="IPR044785">
    <property type="entry name" value="RopGAP1-5"/>
</dbReference>